<organism evidence="2 3">
    <name type="scientific">Physocladia obscura</name>
    <dbReference type="NCBI Taxonomy" id="109957"/>
    <lineage>
        <taxon>Eukaryota</taxon>
        <taxon>Fungi</taxon>
        <taxon>Fungi incertae sedis</taxon>
        <taxon>Chytridiomycota</taxon>
        <taxon>Chytridiomycota incertae sedis</taxon>
        <taxon>Chytridiomycetes</taxon>
        <taxon>Chytridiales</taxon>
        <taxon>Chytriomycetaceae</taxon>
        <taxon>Physocladia</taxon>
    </lineage>
</organism>
<accession>A0AAD5T1F0</accession>
<comment type="caution">
    <text evidence="2">The sequence shown here is derived from an EMBL/GenBank/DDBJ whole genome shotgun (WGS) entry which is preliminary data.</text>
</comment>
<evidence type="ECO:0000313" key="3">
    <source>
        <dbReference type="Proteomes" id="UP001211907"/>
    </source>
</evidence>
<dbReference type="GO" id="GO:0003677">
    <property type="term" value="F:DNA binding"/>
    <property type="evidence" value="ECO:0007669"/>
    <property type="project" value="TreeGrafter"/>
</dbReference>
<reference evidence="2" key="1">
    <citation type="submission" date="2020-05" db="EMBL/GenBank/DDBJ databases">
        <title>Phylogenomic resolution of chytrid fungi.</title>
        <authorList>
            <person name="Stajich J.E."/>
            <person name="Amses K."/>
            <person name="Simmons R."/>
            <person name="Seto K."/>
            <person name="Myers J."/>
            <person name="Bonds A."/>
            <person name="Quandt C.A."/>
            <person name="Barry K."/>
            <person name="Liu P."/>
            <person name="Grigoriev I."/>
            <person name="Longcore J.E."/>
            <person name="James T.Y."/>
        </authorList>
    </citation>
    <scope>NUCLEOTIDE SEQUENCE</scope>
    <source>
        <strain evidence="2">JEL0513</strain>
    </source>
</reference>
<evidence type="ECO:0000256" key="1">
    <source>
        <dbReference type="SAM" id="MobiDB-lite"/>
    </source>
</evidence>
<evidence type="ECO:0000313" key="2">
    <source>
        <dbReference type="EMBL" id="KAJ3124251.1"/>
    </source>
</evidence>
<keyword evidence="3" id="KW-1185">Reference proteome</keyword>
<proteinExistence type="predicted"/>
<dbReference type="Pfam" id="PF09729">
    <property type="entry name" value="Gti1_Pac2"/>
    <property type="match status" value="1"/>
</dbReference>
<feature type="compositionally biased region" description="Acidic residues" evidence="1">
    <location>
        <begin position="208"/>
        <end position="217"/>
    </location>
</feature>
<protein>
    <submittedName>
        <fullName evidence="2">Uncharacterized protein</fullName>
    </submittedName>
</protein>
<feature type="region of interest" description="Disordered" evidence="1">
    <location>
        <begin position="201"/>
        <end position="223"/>
    </location>
</feature>
<dbReference type="Proteomes" id="UP001211907">
    <property type="component" value="Unassembled WGS sequence"/>
</dbReference>
<name>A0AAD5T1F0_9FUNG</name>
<dbReference type="InterPro" id="IPR018608">
    <property type="entry name" value="Gti1/Pac2"/>
</dbReference>
<dbReference type="EMBL" id="JADGJH010000685">
    <property type="protein sequence ID" value="KAJ3124251.1"/>
    <property type="molecule type" value="Genomic_DNA"/>
</dbReference>
<dbReference type="AlphaFoldDB" id="A0AAD5T1F0"/>
<gene>
    <name evidence="2" type="ORF">HK100_011305</name>
</gene>
<sequence length="695" mass="77556">MNSLEGLEMTAATASSFRGKRKHSGAVDCVASTEIVHEANGTLIETWHGFVMDKLDAVVLITHKCRGGGMAEVGAPAVSAGHFYCTERYLEIESNGKDAGKRTAGLSEAGSMFAAARSKLVSFVGGQATATRKERKIFAATSLRKGTFAIQNGMAKRTISLTGTDGNKYRVINYFYPSDVDHLFEDASSSIQELATTAASKLENDNNNNDDDEDDDEQPLKTPSQIPEFQHLVQQFCKMHSRKRCLATSNFAIYSMTEHNDIRATTTSPTNTKITVCSTPYLYPSSPQYQYRDLLTMSKTQNLIGQQQQQQQPVLEIQDLSWHLQKLQENPISALTTLSLNPWHISKLVDHRYSDTKAAAIDKTDFAAYFPLVLHIHSSMYRQQYFVPSSQMTAQPTISPFGLASKNTLVDEYQPETPASVFYNRDVAFHGFVLDELDASLLIEAVCEGSLGAFTLNNSQTPVIHIRSGTVIVFCEGKKKGLPVRWRDSLHWSASRIHGSFLLYRQVRAGKTQLHEEWPEVSTRFGNTTVRGNYSHIPNGLAKRTISLTGSDGNKYRVISYFYPVEVEPYFSSLTKKITLPLQRPSNSPRFAYLLPKTRKQIRPPLPPPQTFSMQSRAAFITVLPSSSPSPILQNSFSPFSPPCQQIHSERFHPYFIHRNAKAQIQLPGIRAMLTAVQERVEMPAVLAPLLETRV</sequence>
<dbReference type="PANTHER" id="PTHR28027">
    <property type="entry name" value="TRANSCRIPTIONAL REGULATOR MIT1"/>
    <property type="match status" value="1"/>
</dbReference>
<dbReference type="PANTHER" id="PTHR28027:SF2">
    <property type="entry name" value="TRANSCRIPTIONAL REGULATOR MIT1"/>
    <property type="match status" value="1"/>
</dbReference>